<feature type="transmembrane region" description="Helical" evidence="2">
    <location>
        <begin position="16"/>
        <end position="36"/>
    </location>
</feature>
<dbReference type="InterPro" id="IPR007973">
    <property type="entry name" value="Pilus_assembly_TraE"/>
</dbReference>
<keyword evidence="2" id="KW-0812">Transmembrane</keyword>
<sequence>MKLPLLTSSWQGANKFAGAMLFSNVILASLLAASMVGNLSRHETTRLVPPYLAKAVSVGWDTADVEYLEGIGLYVATLTANVTPKNVNFVADRLSQLLTPRVYQGVRQQILALAQDPVFNSNGGSVRFEATKVVSEKETQKVYVIGQMTTQSVNSRDTKSAVIEMKIVMKDGRPWVDSMDHYDGADPHTLTWIEKNPGKFQQIQKQQADVAASATQPVPEQSAQASAQTNSEVAQ</sequence>
<keyword evidence="2" id="KW-1133">Transmembrane helix</keyword>
<evidence type="ECO:0000256" key="1">
    <source>
        <dbReference type="SAM" id="MobiDB-lite"/>
    </source>
</evidence>
<dbReference type="HOGENOM" id="CLU_085290_0_0_4"/>
<dbReference type="EMBL" id="CP000617">
    <property type="protein sequence ID" value="ABO59647.1"/>
    <property type="molecule type" value="Genomic_DNA"/>
</dbReference>
<evidence type="ECO:0000313" key="4">
    <source>
        <dbReference type="Proteomes" id="UP000002287"/>
    </source>
</evidence>
<protein>
    <submittedName>
        <fullName evidence="3">Sex pilus assembly protein</fullName>
    </submittedName>
</protein>
<gene>
    <name evidence="3" type="ordered locus">Bcep1808_6759</name>
</gene>
<reference evidence="3 4" key="1">
    <citation type="submission" date="2007-03" db="EMBL/GenBank/DDBJ databases">
        <title>Complete sequence of plasmid pBVIE01 of Burkholderia vietnamiensis G4.</title>
        <authorList>
            <consortium name="US DOE Joint Genome Institute"/>
            <person name="Copeland A."/>
            <person name="Lucas S."/>
            <person name="Lapidus A."/>
            <person name="Barry K."/>
            <person name="Detter J.C."/>
            <person name="Glavina del Rio T."/>
            <person name="Hammon N."/>
            <person name="Israni S."/>
            <person name="Dalin E."/>
            <person name="Tice H."/>
            <person name="Pitluck S."/>
            <person name="Chain P."/>
            <person name="Malfatti S."/>
            <person name="Shin M."/>
            <person name="Vergez L."/>
            <person name="Schmutz J."/>
            <person name="Larimer F."/>
            <person name="Land M."/>
            <person name="Hauser L."/>
            <person name="Kyrpides N."/>
            <person name="Tiedje J."/>
            <person name="Richardson P."/>
        </authorList>
    </citation>
    <scope>NUCLEOTIDE SEQUENCE [LARGE SCALE GENOMIC DNA]</scope>
    <source>
        <strain evidence="4">G4 / LMG 22486</strain>
        <plasmid evidence="3 4">pBVIE01</plasmid>
    </source>
</reference>
<evidence type="ECO:0000313" key="3">
    <source>
        <dbReference type="EMBL" id="ABO59647.1"/>
    </source>
</evidence>
<organism evidence="3 4">
    <name type="scientific">Burkholderia vietnamiensis (strain G4 / LMG 22486)</name>
    <name type="common">Burkholderia cepacia (strain R1808)</name>
    <dbReference type="NCBI Taxonomy" id="269482"/>
    <lineage>
        <taxon>Bacteria</taxon>
        <taxon>Pseudomonadati</taxon>
        <taxon>Pseudomonadota</taxon>
        <taxon>Betaproteobacteria</taxon>
        <taxon>Burkholderiales</taxon>
        <taxon>Burkholderiaceae</taxon>
        <taxon>Burkholderia</taxon>
        <taxon>Burkholderia cepacia complex</taxon>
    </lineage>
</organism>
<evidence type="ECO:0000256" key="2">
    <source>
        <dbReference type="SAM" id="Phobius"/>
    </source>
</evidence>
<dbReference type="AlphaFoldDB" id="A4JTP4"/>
<dbReference type="Pfam" id="PF05309">
    <property type="entry name" value="TraE"/>
    <property type="match status" value="1"/>
</dbReference>
<keyword evidence="2" id="KW-0472">Membrane</keyword>
<dbReference type="KEGG" id="bvi:Bcep1808_6759"/>
<feature type="region of interest" description="Disordered" evidence="1">
    <location>
        <begin position="201"/>
        <end position="235"/>
    </location>
</feature>
<dbReference type="Proteomes" id="UP000002287">
    <property type="component" value="Plasmid pBVIE01"/>
</dbReference>
<geneLocation type="plasmid" evidence="3 4">
    <name>pBVIE01</name>
</geneLocation>
<keyword evidence="3" id="KW-0614">Plasmid</keyword>
<accession>A4JTP4</accession>
<proteinExistence type="predicted"/>
<name>A4JTP4_BURVG</name>